<feature type="compositionally biased region" description="Polar residues" evidence="1">
    <location>
        <begin position="225"/>
        <end position="234"/>
    </location>
</feature>
<proteinExistence type="predicted"/>
<keyword evidence="4" id="KW-1185">Reference proteome</keyword>
<feature type="compositionally biased region" description="Low complexity" evidence="1">
    <location>
        <begin position="17"/>
        <end position="29"/>
    </location>
</feature>
<evidence type="ECO:0000313" key="3">
    <source>
        <dbReference type="EMBL" id="POM75232.1"/>
    </source>
</evidence>
<feature type="domain" description="Phosphoribosyltransferase" evidence="2">
    <location>
        <begin position="271"/>
        <end position="476"/>
    </location>
</feature>
<dbReference type="CDD" id="cd06223">
    <property type="entry name" value="PRTases_typeI"/>
    <property type="match status" value="1"/>
</dbReference>
<reference evidence="3 4" key="1">
    <citation type="journal article" date="2017" name="Genome Biol. Evol.">
        <title>Phytophthora megakarya and P. palmivora, closely related causal agents of cacao black pod rot, underwent increases in genome sizes and gene numbers by different mechanisms.</title>
        <authorList>
            <person name="Ali S.S."/>
            <person name="Shao J."/>
            <person name="Lary D.J."/>
            <person name="Kronmiller B."/>
            <person name="Shen D."/>
            <person name="Strem M.D."/>
            <person name="Amoako-Attah I."/>
            <person name="Akrofi A.Y."/>
            <person name="Begoude B.A."/>
            <person name="Ten Hoopen G.M."/>
            <person name="Coulibaly K."/>
            <person name="Kebe B.I."/>
            <person name="Melnick R.L."/>
            <person name="Guiltinan M.J."/>
            <person name="Tyler B.M."/>
            <person name="Meinhardt L.W."/>
            <person name="Bailey B.A."/>
        </authorList>
    </citation>
    <scope>NUCLEOTIDE SEQUENCE [LARGE SCALE GENOMIC DNA]</scope>
    <source>
        <strain evidence="4">sbr112.9</strain>
    </source>
</reference>
<feature type="region of interest" description="Disordered" evidence="1">
    <location>
        <begin position="111"/>
        <end position="142"/>
    </location>
</feature>
<evidence type="ECO:0000259" key="2">
    <source>
        <dbReference type="Pfam" id="PF14681"/>
    </source>
</evidence>
<feature type="compositionally biased region" description="Basic and acidic residues" evidence="1">
    <location>
        <begin position="132"/>
        <end position="142"/>
    </location>
</feature>
<protein>
    <recommendedName>
        <fullName evidence="2">Phosphoribosyltransferase domain-containing protein</fullName>
    </recommendedName>
</protein>
<dbReference type="Gene3D" id="1.10.10.60">
    <property type="entry name" value="Homeodomain-like"/>
    <property type="match status" value="1"/>
</dbReference>
<feature type="compositionally biased region" description="Polar residues" evidence="1">
    <location>
        <begin position="120"/>
        <end position="130"/>
    </location>
</feature>
<feature type="region of interest" description="Disordered" evidence="1">
    <location>
        <begin position="187"/>
        <end position="248"/>
    </location>
</feature>
<dbReference type="InterPro" id="IPR029057">
    <property type="entry name" value="PRTase-like"/>
</dbReference>
<feature type="compositionally biased region" description="Basic residues" evidence="1">
    <location>
        <begin position="195"/>
        <end position="205"/>
    </location>
</feature>
<comment type="caution">
    <text evidence="3">The sequence shown here is derived from an EMBL/GenBank/DDBJ whole genome shotgun (WGS) entry which is preliminary data.</text>
</comment>
<evidence type="ECO:0000313" key="4">
    <source>
        <dbReference type="Proteomes" id="UP000237271"/>
    </source>
</evidence>
<evidence type="ECO:0000256" key="1">
    <source>
        <dbReference type="SAM" id="MobiDB-lite"/>
    </source>
</evidence>
<dbReference type="OrthoDB" id="106623at2759"/>
<organism evidence="3 4">
    <name type="scientific">Phytophthora palmivora</name>
    <dbReference type="NCBI Taxonomy" id="4796"/>
    <lineage>
        <taxon>Eukaryota</taxon>
        <taxon>Sar</taxon>
        <taxon>Stramenopiles</taxon>
        <taxon>Oomycota</taxon>
        <taxon>Peronosporomycetes</taxon>
        <taxon>Peronosporales</taxon>
        <taxon>Peronosporaceae</taxon>
        <taxon>Phytophthora</taxon>
    </lineage>
</organism>
<dbReference type="InterPro" id="IPR000836">
    <property type="entry name" value="PRTase_dom"/>
</dbReference>
<dbReference type="EMBL" id="NCKW01003964">
    <property type="protein sequence ID" value="POM75232.1"/>
    <property type="molecule type" value="Genomic_DNA"/>
</dbReference>
<sequence>MGPPPPTLPQLSSYLPTSSSDTRTSSMSTMGLKKRRNSIEGAFSAVSPSPPIPQELENNHLKRKNTPLEISTEMEDKGSKAVSFSRLNSIFQAHEQGSPLAISKSFSFSSTLSSQDPDVETSSYFASKPTTPRRERTSRYLSEGDRREIITRIDAGEKQVTLAREFSVSRAAICNLYKNRWEVLTRGSRNPESKHPKKSRSRKTSPRLTAADSEARTDVPESYPDMSTISINTEESPRDENCSPFSEITSNPVQSRPFHVHEASAYSYPCRNLVAALRDESISAAVFQLRATRLIRLLIEEALTCLPHEDVQIKNQFGDVCHVTKSLDERDISGVSMENHGMVLLRAFSTISPTSPTGVVSVEARAAGDNNSVTLMPSIVHTQLPPITPHQVVLLLDIECATGNEACAALHHLVHEKRIPAKSIYFVTVISSFEGLQNVFRHFPDVTLIAGQVDTVLDASQHIRPGIGDFMRRYWNVHTEQVRHNPAT</sequence>
<dbReference type="Proteomes" id="UP000237271">
    <property type="component" value="Unassembled WGS sequence"/>
</dbReference>
<name>A0A2P4YBP0_9STRA</name>
<accession>A0A2P4YBP0</accession>
<dbReference type="AlphaFoldDB" id="A0A2P4YBP0"/>
<dbReference type="Gene3D" id="3.40.50.2020">
    <property type="match status" value="1"/>
</dbReference>
<feature type="region of interest" description="Disordered" evidence="1">
    <location>
        <begin position="1"/>
        <end position="76"/>
    </location>
</feature>
<gene>
    <name evidence="3" type="ORF">PHPALM_7692</name>
</gene>
<dbReference type="SUPFAM" id="SSF53271">
    <property type="entry name" value="PRTase-like"/>
    <property type="match status" value="1"/>
</dbReference>
<dbReference type="Pfam" id="PF14681">
    <property type="entry name" value="UPRTase"/>
    <property type="match status" value="1"/>
</dbReference>